<keyword evidence="10 11" id="KW-0687">Ribonucleoprotein</keyword>
<dbReference type="GO" id="GO:0006614">
    <property type="term" value="P:SRP-dependent cotranslational protein targeting to membrane"/>
    <property type="evidence" value="ECO:0007669"/>
    <property type="project" value="UniProtKB-UniRule"/>
</dbReference>
<evidence type="ECO:0000256" key="4">
    <source>
        <dbReference type="ARBA" id="ARBA00018350"/>
    </source>
</evidence>
<dbReference type="Proteomes" id="UP001154078">
    <property type="component" value="Chromosome 8"/>
</dbReference>
<evidence type="ECO:0000256" key="12">
    <source>
        <dbReference type="SAM" id="MobiDB-lite"/>
    </source>
</evidence>
<dbReference type="AlphaFoldDB" id="A0A9P0FN40"/>
<dbReference type="GO" id="GO:0005786">
    <property type="term" value="C:signal recognition particle, endoplasmic reticulum targeting"/>
    <property type="evidence" value="ECO:0007669"/>
    <property type="project" value="UniProtKB-UniRule"/>
</dbReference>
<evidence type="ECO:0000256" key="5">
    <source>
        <dbReference type="ARBA" id="ARBA00022490"/>
    </source>
</evidence>
<dbReference type="InterPro" id="IPR011990">
    <property type="entry name" value="TPR-like_helical_dom_sf"/>
</dbReference>
<dbReference type="PANTHER" id="PTHR14094">
    <property type="entry name" value="SIGNAL RECOGNITION PARTICLE 72"/>
    <property type="match status" value="1"/>
</dbReference>
<keyword evidence="5 11" id="KW-0963">Cytoplasm</keyword>
<dbReference type="GO" id="GO:0008312">
    <property type="term" value="F:7S RNA binding"/>
    <property type="evidence" value="ECO:0007669"/>
    <property type="project" value="InterPro"/>
</dbReference>
<keyword evidence="7" id="KW-0802">TPR repeat</keyword>
<keyword evidence="6" id="KW-0677">Repeat</keyword>
<reference evidence="14" key="1">
    <citation type="submission" date="2021-12" db="EMBL/GenBank/DDBJ databases">
        <authorList>
            <person name="King R."/>
        </authorList>
    </citation>
    <scope>NUCLEOTIDE SEQUENCE</scope>
</reference>
<feature type="compositionally biased region" description="Basic residues" evidence="12">
    <location>
        <begin position="649"/>
        <end position="658"/>
    </location>
</feature>
<comment type="subcellular location">
    <subcellularLocation>
        <location evidence="2 11">Cytoplasm</location>
    </subcellularLocation>
    <subcellularLocation>
        <location evidence="1">Endoplasmic reticulum</location>
    </subcellularLocation>
</comment>
<feature type="compositionally biased region" description="Basic and acidic residues" evidence="12">
    <location>
        <begin position="576"/>
        <end position="588"/>
    </location>
</feature>
<evidence type="ECO:0000256" key="3">
    <source>
        <dbReference type="ARBA" id="ARBA00007676"/>
    </source>
</evidence>
<accession>A0A9P0FN40</accession>
<evidence type="ECO:0000259" key="13">
    <source>
        <dbReference type="Pfam" id="PF08492"/>
    </source>
</evidence>
<keyword evidence="8" id="KW-0256">Endoplasmic reticulum</keyword>
<dbReference type="OrthoDB" id="5421607at2759"/>
<evidence type="ECO:0000256" key="10">
    <source>
        <dbReference type="ARBA" id="ARBA00023274"/>
    </source>
</evidence>
<dbReference type="InterPro" id="IPR031545">
    <property type="entry name" value="SRP72_TPR-like"/>
</dbReference>
<dbReference type="EMBL" id="OV121139">
    <property type="protein sequence ID" value="CAH0562321.1"/>
    <property type="molecule type" value="Genomic_DNA"/>
</dbReference>
<proteinExistence type="inferred from homology"/>
<evidence type="ECO:0000256" key="6">
    <source>
        <dbReference type="ARBA" id="ARBA00022737"/>
    </source>
</evidence>
<evidence type="ECO:0000256" key="1">
    <source>
        <dbReference type="ARBA" id="ARBA00004240"/>
    </source>
</evidence>
<dbReference type="FunFam" id="1.25.40.10:FF:000062">
    <property type="entry name" value="Signal recognition particle subunit SRP72"/>
    <property type="match status" value="1"/>
</dbReference>
<evidence type="ECO:0000256" key="9">
    <source>
        <dbReference type="ARBA" id="ARBA00023135"/>
    </source>
</evidence>
<dbReference type="GO" id="GO:0005783">
    <property type="term" value="C:endoplasmic reticulum"/>
    <property type="evidence" value="ECO:0007669"/>
    <property type="project" value="UniProtKB-SubCell"/>
</dbReference>
<dbReference type="SMART" id="SM00028">
    <property type="entry name" value="TPR"/>
    <property type="match status" value="4"/>
</dbReference>
<dbReference type="InterPro" id="IPR026270">
    <property type="entry name" value="SRP72"/>
</dbReference>
<sequence>MKMTEKTAKEKTIATQYVELNKFSQNGEHERALKAANKILGVAPQEFLAFHCKIVCMIELQKFDDAITLLNKNPQWVTDLVFEKAYCFYRVNKHNEALEIIEQYDEVSDLRIKELKAQILYRIEKFTEAANLYQEIIKNTNDDYEEERHTNLSAVSVYLENSESRDFDDLGDGTYELCYNKACLLIENDNFAEAEKKLRQCEKLCRESLEEDESTEDEIDLELALIRIQLAYVYQKQGRVKEAQQIYVSNLKLKIEDIALVAVASNNAVCINKDQNLFDSKKKMKTAMNENLQFKLPSKQRKFIALNNAILNYYINQSDQCEKCCKQIESTWPELSLHTTVLSALTLVKSEKYDAAIKVLEGYSAKASKSDALFTKLCIAQLYLIQGEKLKACKVLENLGENSYRPAIVGSLTTLYLGLGDEETALKVFEKTVDWYKKNKIKDVDLSSLWRQAADFHIKNGHPQVAANSLEELLTANKDDKRIVAQLILACSQFDKNRATTLSKQLPSIKELSVGVDLENLQIITSSAVANAKKSPGVRQDSNPGTPKTDETVKKAKKRKSRKNKLKNYDSNSAPDPERWLPKYERSGYRKKRDRRTKDVIKGSQGTASGQAEQYDFSKYVEEAQESPGSNVDPSPKMAKGAFPQKNKGAQKKKNKRR</sequence>
<dbReference type="InterPro" id="IPR013699">
    <property type="entry name" value="Signal_recog_part_SRP72_RNA-bd"/>
</dbReference>
<evidence type="ECO:0000313" key="14">
    <source>
        <dbReference type="EMBL" id="CAH0562321.1"/>
    </source>
</evidence>
<dbReference type="Pfam" id="PF13181">
    <property type="entry name" value="TPR_8"/>
    <property type="match status" value="1"/>
</dbReference>
<evidence type="ECO:0000256" key="7">
    <source>
        <dbReference type="ARBA" id="ARBA00022803"/>
    </source>
</evidence>
<dbReference type="SUPFAM" id="SSF48452">
    <property type="entry name" value="TPR-like"/>
    <property type="match status" value="2"/>
</dbReference>
<keyword evidence="15" id="KW-1185">Reference proteome</keyword>
<comment type="similarity">
    <text evidence="3 11">Belongs to the SRP72 family.</text>
</comment>
<name>A0A9P0FN40_BRAAE</name>
<evidence type="ECO:0000256" key="2">
    <source>
        <dbReference type="ARBA" id="ARBA00004496"/>
    </source>
</evidence>
<dbReference type="InterPro" id="IPR019734">
    <property type="entry name" value="TPR_rpt"/>
</dbReference>
<keyword evidence="9 11" id="KW-0733">Signal recognition particle</keyword>
<gene>
    <name evidence="14" type="ORF">MELIAE_LOCUS11466</name>
</gene>
<evidence type="ECO:0000256" key="11">
    <source>
        <dbReference type="PIRNR" id="PIRNR038922"/>
    </source>
</evidence>
<dbReference type="Pfam" id="PF08492">
    <property type="entry name" value="SRP72"/>
    <property type="match status" value="1"/>
</dbReference>
<feature type="region of interest" description="Disordered" evidence="12">
    <location>
        <begin position="530"/>
        <end position="658"/>
    </location>
</feature>
<evidence type="ECO:0000256" key="8">
    <source>
        <dbReference type="ARBA" id="ARBA00022824"/>
    </source>
</evidence>
<dbReference type="PIRSF" id="PIRSF038922">
    <property type="entry name" value="SRP72"/>
    <property type="match status" value="1"/>
</dbReference>
<comment type="function">
    <text evidence="11">Component of the signal recognition particle (SRP) complex, a ribonucleoprotein complex that mediates the cotranslational targeting of secretory and membrane proteins to the endoplasmic reticulum (ER).</text>
</comment>
<protein>
    <recommendedName>
        <fullName evidence="4 11">Signal recognition particle subunit SRP72</fullName>
    </recommendedName>
</protein>
<dbReference type="GO" id="GO:0043022">
    <property type="term" value="F:ribosome binding"/>
    <property type="evidence" value="ECO:0007669"/>
    <property type="project" value="TreeGrafter"/>
</dbReference>
<feature type="compositionally biased region" description="Basic residues" evidence="12">
    <location>
        <begin position="555"/>
        <end position="566"/>
    </location>
</feature>
<dbReference type="Gene3D" id="1.25.40.10">
    <property type="entry name" value="Tetratricopeptide repeat domain"/>
    <property type="match status" value="3"/>
</dbReference>
<organism evidence="14 15">
    <name type="scientific">Brassicogethes aeneus</name>
    <name type="common">Rape pollen beetle</name>
    <name type="synonym">Meligethes aeneus</name>
    <dbReference type="NCBI Taxonomy" id="1431903"/>
    <lineage>
        <taxon>Eukaryota</taxon>
        <taxon>Metazoa</taxon>
        <taxon>Ecdysozoa</taxon>
        <taxon>Arthropoda</taxon>
        <taxon>Hexapoda</taxon>
        <taxon>Insecta</taxon>
        <taxon>Pterygota</taxon>
        <taxon>Neoptera</taxon>
        <taxon>Endopterygota</taxon>
        <taxon>Coleoptera</taxon>
        <taxon>Polyphaga</taxon>
        <taxon>Cucujiformia</taxon>
        <taxon>Nitidulidae</taxon>
        <taxon>Meligethinae</taxon>
        <taxon>Brassicogethes</taxon>
    </lineage>
</organism>
<feature type="domain" description="Signal recognition particle SRP72 subunit RNA-binding" evidence="13">
    <location>
        <begin position="542"/>
        <end position="591"/>
    </location>
</feature>
<dbReference type="Pfam" id="PF17004">
    <property type="entry name" value="SRP_TPR_like"/>
    <property type="match status" value="1"/>
</dbReference>
<dbReference type="PANTHER" id="PTHR14094:SF9">
    <property type="entry name" value="SIGNAL RECOGNITION PARTICLE SUBUNIT SRP72"/>
    <property type="match status" value="1"/>
</dbReference>
<evidence type="ECO:0000313" key="15">
    <source>
        <dbReference type="Proteomes" id="UP001154078"/>
    </source>
</evidence>